<comment type="similarity">
    <text evidence="4">Belongs to the WD repeat PROPPIN family.</text>
</comment>
<dbReference type="GO" id="GO:0006914">
    <property type="term" value="P:autophagy"/>
    <property type="evidence" value="ECO:0007669"/>
    <property type="project" value="UniProtKB-KW"/>
</dbReference>
<keyword evidence="7" id="KW-1185">Reference proteome</keyword>
<dbReference type="PANTHER" id="PTHR11227">
    <property type="entry name" value="WD-REPEAT PROTEIN INTERACTING WITH PHOSPHOINOSIDES WIPI -RELATED"/>
    <property type="match status" value="1"/>
</dbReference>
<evidence type="ECO:0008006" key="9">
    <source>
        <dbReference type="Google" id="ProtNLM"/>
    </source>
</evidence>
<comment type="caution">
    <text evidence="6">The sequence shown here is derived from an EMBL/GenBank/DDBJ whole genome shotgun (WGS) entry which is preliminary data.</text>
</comment>
<evidence type="ECO:0000256" key="2">
    <source>
        <dbReference type="ARBA" id="ARBA00022737"/>
    </source>
</evidence>
<keyword evidence="2" id="KW-0677">Repeat</keyword>
<dbReference type="SMART" id="SM00320">
    <property type="entry name" value="WD40"/>
    <property type="match status" value="2"/>
</dbReference>
<protein>
    <recommendedName>
        <fullName evidence="9">WD repeat domain phosphoinositide-interacting protein 4</fullName>
    </recommendedName>
</protein>
<dbReference type="InterPro" id="IPR048720">
    <property type="entry name" value="PROPPIN"/>
</dbReference>
<evidence type="ECO:0000256" key="1">
    <source>
        <dbReference type="ARBA" id="ARBA00022574"/>
    </source>
</evidence>
<name>A0A813V289_ADIRI</name>
<keyword evidence="3" id="KW-0072">Autophagy</keyword>
<organism evidence="6 8">
    <name type="scientific">Adineta ricciae</name>
    <name type="common">Rotifer</name>
    <dbReference type="NCBI Taxonomy" id="249248"/>
    <lineage>
        <taxon>Eukaryota</taxon>
        <taxon>Metazoa</taxon>
        <taxon>Spiralia</taxon>
        <taxon>Gnathifera</taxon>
        <taxon>Rotifera</taxon>
        <taxon>Eurotatoria</taxon>
        <taxon>Bdelloidea</taxon>
        <taxon>Adinetida</taxon>
        <taxon>Adinetidae</taxon>
        <taxon>Adineta</taxon>
    </lineage>
</organism>
<dbReference type="InterPro" id="IPR015943">
    <property type="entry name" value="WD40/YVTN_repeat-like_dom_sf"/>
</dbReference>
<dbReference type="Proteomes" id="UP000663852">
    <property type="component" value="Unassembled WGS sequence"/>
</dbReference>
<dbReference type="AlphaFoldDB" id="A0A813V289"/>
<dbReference type="InterPro" id="IPR001680">
    <property type="entry name" value="WD40_rpt"/>
</dbReference>
<gene>
    <name evidence="6" type="ORF">EDS130_LOCUS6719</name>
    <name evidence="5" type="ORF">XAT740_LOCUS3381</name>
</gene>
<proteinExistence type="inferred from homology"/>
<dbReference type="EMBL" id="CAJNOJ010000020">
    <property type="protein sequence ID" value="CAF0838723.1"/>
    <property type="molecule type" value="Genomic_DNA"/>
</dbReference>
<evidence type="ECO:0000256" key="4">
    <source>
        <dbReference type="ARBA" id="ARBA00025740"/>
    </source>
</evidence>
<dbReference type="OrthoDB" id="1667587at2759"/>
<accession>A0A813V289</accession>
<dbReference type="Gene3D" id="2.130.10.10">
    <property type="entry name" value="YVTN repeat-like/Quinoprotein amine dehydrogenase"/>
    <property type="match status" value="1"/>
</dbReference>
<evidence type="ECO:0000313" key="7">
    <source>
        <dbReference type="Proteomes" id="UP000663828"/>
    </source>
</evidence>
<reference evidence="6" key="1">
    <citation type="submission" date="2021-02" db="EMBL/GenBank/DDBJ databases">
        <authorList>
            <person name="Nowell W R."/>
        </authorList>
    </citation>
    <scope>NUCLEOTIDE SEQUENCE</scope>
</reference>
<dbReference type="GO" id="GO:0005737">
    <property type="term" value="C:cytoplasm"/>
    <property type="evidence" value="ECO:0007669"/>
    <property type="project" value="UniProtKB-ARBA"/>
</dbReference>
<dbReference type="EMBL" id="CAJNOR010000128">
    <property type="protein sequence ID" value="CAF0809317.1"/>
    <property type="molecule type" value="Genomic_DNA"/>
</dbReference>
<evidence type="ECO:0000313" key="6">
    <source>
        <dbReference type="EMBL" id="CAF0838723.1"/>
    </source>
</evidence>
<dbReference type="Proteomes" id="UP000663828">
    <property type="component" value="Unassembled WGS sequence"/>
</dbReference>
<keyword evidence="1" id="KW-0853">WD repeat</keyword>
<sequence length="175" mass="19548">MNGFENDDMSYNPRIIQAHRSELASIALNFTGSLLATASKRGTLIRIFLTTGLCEKIVEFRRGSDTADIYSLAFSFDSSFLCVSSDKGTMHIYGIRDSKSNRMVALPHVLNEAYGDLCNFKVDNEWACICAFSDPNHVVTASVNGTFHKHIFTSDGKCNREEYELYLDGIDGCEF</sequence>
<dbReference type="SUPFAM" id="SSF50978">
    <property type="entry name" value="WD40 repeat-like"/>
    <property type="match status" value="1"/>
</dbReference>
<dbReference type="InterPro" id="IPR036322">
    <property type="entry name" value="WD40_repeat_dom_sf"/>
</dbReference>
<dbReference type="Pfam" id="PF21032">
    <property type="entry name" value="PROPPIN"/>
    <property type="match status" value="1"/>
</dbReference>
<evidence type="ECO:0000256" key="3">
    <source>
        <dbReference type="ARBA" id="ARBA00023006"/>
    </source>
</evidence>
<evidence type="ECO:0000313" key="8">
    <source>
        <dbReference type="Proteomes" id="UP000663852"/>
    </source>
</evidence>
<evidence type="ECO:0000313" key="5">
    <source>
        <dbReference type="EMBL" id="CAF0809317.1"/>
    </source>
</evidence>